<comment type="caution">
    <text evidence="2">The sequence shown here is derived from an EMBL/GenBank/DDBJ whole genome shotgun (WGS) entry which is preliminary data.</text>
</comment>
<accession>A0A061IZ96</accession>
<evidence type="ECO:0000256" key="1">
    <source>
        <dbReference type="SAM" id="MobiDB-lite"/>
    </source>
</evidence>
<dbReference type="OrthoDB" id="246014at2759"/>
<dbReference type="AlphaFoldDB" id="A0A061IZ96"/>
<feature type="compositionally biased region" description="Basic and acidic residues" evidence="1">
    <location>
        <begin position="268"/>
        <end position="283"/>
    </location>
</feature>
<feature type="compositionally biased region" description="Polar residues" evidence="1">
    <location>
        <begin position="389"/>
        <end position="398"/>
    </location>
</feature>
<evidence type="ECO:0000313" key="2">
    <source>
        <dbReference type="EMBL" id="ESL06367.1"/>
    </source>
</evidence>
<feature type="region of interest" description="Disordered" evidence="1">
    <location>
        <begin position="181"/>
        <end position="202"/>
    </location>
</feature>
<sequence length="543" mass="59296">MRPGSSQGSFVGGGREAAGGRSRKASGEGLSSLGSGNDSGGRANPEKLAASLGPNGNRQSEGTPRARRPSSSASNGVAKNFSGGSPSGGVHQNQNRELHRQGSGGVRHSRGGPRQISKEEMGSLLFRKPRLDDVRPDMYRLDLSQKKDLQFLYEAQHRVDPELFPFKKHLNRTRWKHMHQSHIFDTDPPPDQRASVAPAKKNDDGLGTLARFILNSGAREPSPVRGRRHRSDSAGKTKLRLFANNSDEGNSRSASPALRTCVRQVRSKPADKLGGDLRVRNSQDEAGLTPRGVRSKEAVQKFESTQPELTLPPRKPRQLRGRATRSFSASDNDIFGVRKRRERMMGQARSFSSARSSEPYGSESPEVTASQRAPSLRSASLRGEKRSNSSKAQRTTSPFGDEKRRNGGTPTRRHERHRGGSFSTRPSSVASSSTLLTSSYVPSSRGTNSERLDHKKHASRRRRAATSASQVSSAASVFTDNEENLTSPRFLPDARTGRARVPGRSNTKSNVVFGGGQAPDTARSTHRRLQHDSPQMHGILSWN</sequence>
<evidence type="ECO:0000313" key="3">
    <source>
        <dbReference type="Proteomes" id="UP000031737"/>
    </source>
</evidence>
<dbReference type="EMBL" id="AUPL01005961">
    <property type="protein sequence ID" value="ESL06367.1"/>
    <property type="molecule type" value="Genomic_DNA"/>
</dbReference>
<reference evidence="2 3" key="1">
    <citation type="submission" date="2013-07" db="EMBL/GenBank/DDBJ databases">
        <authorList>
            <person name="Stoco P.H."/>
            <person name="Wagner G."/>
            <person name="Gerber A."/>
            <person name="Zaha A."/>
            <person name="Thompson C."/>
            <person name="Bartholomeu D.C."/>
            <person name="Luckemeyer D.D."/>
            <person name="Bahia D."/>
            <person name="Loreto E."/>
            <person name="Prestes E.B."/>
            <person name="Lima F.M."/>
            <person name="Rodrigues-Luiz G."/>
            <person name="Vallejo G.A."/>
            <person name="Filho J.F."/>
            <person name="Monteiro K.M."/>
            <person name="Tyler K.M."/>
            <person name="de Almeida L.G."/>
            <person name="Ortiz M.F."/>
            <person name="Siervo M.A."/>
            <person name="de Moraes M.H."/>
            <person name="Cunha O.L."/>
            <person name="Mendonca-Neto R."/>
            <person name="Silva R."/>
            <person name="Teixeira S.M."/>
            <person name="Murta S.M."/>
            <person name="Sincero T.C."/>
            <person name="Mendes T.A."/>
            <person name="Urmenyi T.P."/>
            <person name="Silva V.G."/>
            <person name="da Rocha W.D."/>
            <person name="Andersson B."/>
            <person name="Romanha A.J."/>
            <person name="Steindel M."/>
            <person name="de Vasconcelos A.T."/>
            <person name="Grisard E.C."/>
        </authorList>
    </citation>
    <scope>NUCLEOTIDE SEQUENCE [LARGE SCALE GENOMIC DNA]</scope>
    <source>
        <strain evidence="2 3">SC58</strain>
    </source>
</reference>
<feature type="compositionally biased region" description="Polar residues" evidence="1">
    <location>
        <begin position="243"/>
        <end position="254"/>
    </location>
</feature>
<protein>
    <submittedName>
        <fullName evidence="2">Uncharacterized protein</fullName>
    </submittedName>
</protein>
<organism evidence="2 3">
    <name type="scientific">Trypanosoma rangeli SC58</name>
    <dbReference type="NCBI Taxonomy" id="429131"/>
    <lineage>
        <taxon>Eukaryota</taxon>
        <taxon>Discoba</taxon>
        <taxon>Euglenozoa</taxon>
        <taxon>Kinetoplastea</taxon>
        <taxon>Metakinetoplastina</taxon>
        <taxon>Trypanosomatida</taxon>
        <taxon>Trypanosomatidae</taxon>
        <taxon>Trypanosoma</taxon>
        <taxon>Herpetosoma</taxon>
    </lineage>
</organism>
<dbReference type="VEuPathDB" id="TriTrypDB:TRSC58_05961"/>
<name>A0A061IZ96_TRYRA</name>
<feature type="compositionally biased region" description="Low complexity" evidence="1">
    <location>
        <begin position="421"/>
        <end position="444"/>
    </location>
</feature>
<proteinExistence type="predicted"/>
<gene>
    <name evidence="2" type="ORF">TRSC58_05961</name>
</gene>
<feature type="compositionally biased region" description="Basic residues" evidence="1">
    <location>
        <begin position="314"/>
        <end position="323"/>
    </location>
</feature>
<feature type="region of interest" description="Disordered" evidence="1">
    <location>
        <begin position="1"/>
        <end position="128"/>
    </location>
</feature>
<feature type="region of interest" description="Disordered" evidence="1">
    <location>
        <begin position="216"/>
        <end position="543"/>
    </location>
</feature>
<feature type="compositionally biased region" description="Low complexity" evidence="1">
    <location>
        <begin position="465"/>
        <end position="476"/>
    </location>
</feature>
<feature type="compositionally biased region" description="Low complexity" evidence="1">
    <location>
        <begin position="27"/>
        <end position="36"/>
    </location>
</feature>
<dbReference type="Proteomes" id="UP000031737">
    <property type="component" value="Unassembled WGS sequence"/>
</dbReference>
<keyword evidence="3" id="KW-1185">Reference proteome</keyword>
<feature type="compositionally biased region" description="Basic residues" evidence="1">
    <location>
        <begin position="454"/>
        <end position="464"/>
    </location>
</feature>